<dbReference type="InterPro" id="IPR050131">
    <property type="entry name" value="Peptidase_S8_subtilisin-like"/>
</dbReference>
<keyword evidence="7" id="KW-0732">Signal</keyword>
<keyword evidence="4 5" id="KW-0720">Serine protease</keyword>
<feature type="chain" id="PRO_5038618762" evidence="7">
    <location>
        <begin position="20"/>
        <end position="502"/>
    </location>
</feature>
<feature type="compositionally biased region" description="Polar residues" evidence="6">
    <location>
        <begin position="371"/>
        <end position="387"/>
    </location>
</feature>
<dbReference type="InterPro" id="IPR015500">
    <property type="entry name" value="Peptidase_S8_subtilisin-rel"/>
</dbReference>
<organism evidence="9 10">
    <name type="scientific">Pseudosporangium ferrugineum</name>
    <dbReference type="NCBI Taxonomy" id="439699"/>
    <lineage>
        <taxon>Bacteria</taxon>
        <taxon>Bacillati</taxon>
        <taxon>Actinomycetota</taxon>
        <taxon>Actinomycetes</taxon>
        <taxon>Micromonosporales</taxon>
        <taxon>Micromonosporaceae</taxon>
        <taxon>Pseudosporangium</taxon>
    </lineage>
</organism>
<dbReference type="AlphaFoldDB" id="A0A2T0SIF6"/>
<feature type="compositionally biased region" description="Polar residues" evidence="6">
    <location>
        <begin position="454"/>
        <end position="465"/>
    </location>
</feature>
<dbReference type="Pfam" id="PF00082">
    <property type="entry name" value="Peptidase_S8"/>
    <property type="match status" value="1"/>
</dbReference>
<dbReference type="InterPro" id="IPR000209">
    <property type="entry name" value="Peptidase_S8/S53_dom"/>
</dbReference>
<evidence type="ECO:0000256" key="1">
    <source>
        <dbReference type="ARBA" id="ARBA00011073"/>
    </source>
</evidence>
<accession>A0A2T0SIF6</accession>
<evidence type="ECO:0000256" key="3">
    <source>
        <dbReference type="ARBA" id="ARBA00022801"/>
    </source>
</evidence>
<sequence length="502" mass="51253">MTGWHTRAVALAAGVLALAVVGPSAPTAPSAGPGHWASWLGSASADPATGLAEVRALIGAATGAAGNLTGRGVGIALIDTGVAPVAGLPPSRIVNGPDLSLESQAPQLRYLDTFGHGTHMAGIIAGADPVTGATGLAPGARLTSIKVGTATGAVDVTQVIAAVDWVVKHRADDPAYPIRVLNLSYGSGGTPATWTDPLGLAVERAWQAGIVVVAAAGNDGNAAGSLANPASDEWVLSVGAVATKGTATVADDELTAFTNLPGSGKQINVLAPGVSILSLRDPGSYIDTEFPSAREGETLFRGSGTSQAAAVTSAAVALLVQARPAATPDQLKDWLVRSATYVPNGAAARLGLREINVNAALARSAVPAPPQTWNRSSGTGTLDNSRGPSRLVFDNAPLTGQRSVWGPLPTSTWAIRTTTGTSWSGGLWMGYRVAGDDWTGTSWASRTWAPATWSNSTPWSGTTAAWSDPSWSGRSWSGRSWSAGSWSGRSWSSDDWSTASWR</sequence>
<protein>
    <submittedName>
        <fullName evidence="9">Serine protease AprX</fullName>
    </submittedName>
</protein>
<dbReference type="Proteomes" id="UP000239209">
    <property type="component" value="Unassembled WGS sequence"/>
</dbReference>
<gene>
    <name evidence="9" type="ORF">CLV70_101367</name>
</gene>
<dbReference type="GO" id="GO:0006508">
    <property type="term" value="P:proteolysis"/>
    <property type="evidence" value="ECO:0007669"/>
    <property type="project" value="UniProtKB-KW"/>
</dbReference>
<dbReference type="GO" id="GO:0004252">
    <property type="term" value="F:serine-type endopeptidase activity"/>
    <property type="evidence" value="ECO:0007669"/>
    <property type="project" value="UniProtKB-UniRule"/>
</dbReference>
<evidence type="ECO:0000256" key="7">
    <source>
        <dbReference type="SAM" id="SignalP"/>
    </source>
</evidence>
<proteinExistence type="inferred from homology"/>
<evidence type="ECO:0000256" key="2">
    <source>
        <dbReference type="ARBA" id="ARBA00022670"/>
    </source>
</evidence>
<dbReference type="PANTHER" id="PTHR43806">
    <property type="entry name" value="PEPTIDASE S8"/>
    <property type="match status" value="1"/>
</dbReference>
<evidence type="ECO:0000259" key="8">
    <source>
        <dbReference type="Pfam" id="PF00082"/>
    </source>
</evidence>
<evidence type="ECO:0000256" key="5">
    <source>
        <dbReference type="PROSITE-ProRule" id="PRU01240"/>
    </source>
</evidence>
<dbReference type="InterPro" id="IPR036852">
    <property type="entry name" value="Peptidase_S8/S53_dom_sf"/>
</dbReference>
<feature type="active site" description="Charge relay system" evidence="5">
    <location>
        <position position="116"/>
    </location>
</feature>
<evidence type="ECO:0000313" key="9">
    <source>
        <dbReference type="EMBL" id="PRY33205.1"/>
    </source>
</evidence>
<comment type="caution">
    <text evidence="9">The sequence shown here is derived from an EMBL/GenBank/DDBJ whole genome shotgun (WGS) entry which is preliminary data.</text>
</comment>
<dbReference type="PRINTS" id="PR00723">
    <property type="entry name" value="SUBTILISIN"/>
</dbReference>
<feature type="domain" description="Peptidase S8/S53" evidence="8">
    <location>
        <begin position="70"/>
        <end position="345"/>
    </location>
</feature>
<name>A0A2T0SIF6_9ACTN</name>
<feature type="active site" description="Charge relay system" evidence="5">
    <location>
        <position position="306"/>
    </location>
</feature>
<keyword evidence="10" id="KW-1185">Reference proteome</keyword>
<evidence type="ECO:0000256" key="6">
    <source>
        <dbReference type="SAM" id="MobiDB-lite"/>
    </source>
</evidence>
<keyword evidence="3 5" id="KW-0378">Hydrolase</keyword>
<feature type="region of interest" description="Disordered" evidence="6">
    <location>
        <begin position="454"/>
        <end position="502"/>
    </location>
</feature>
<feature type="compositionally biased region" description="Low complexity" evidence="6">
    <location>
        <begin position="466"/>
        <end position="502"/>
    </location>
</feature>
<evidence type="ECO:0000256" key="4">
    <source>
        <dbReference type="ARBA" id="ARBA00022825"/>
    </source>
</evidence>
<dbReference type="PROSITE" id="PS51892">
    <property type="entry name" value="SUBTILASE"/>
    <property type="match status" value="1"/>
</dbReference>
<keyword evidence="2 5" id="KW-0645">Protease</keyword>
<feature type="region of interest" description="Disordered" evidence="6">
    <location>
        <begin position="368"/>
        <end position="389"/>
    </location>
</feature>
<feature type="signal peptide" evidence="7">
    <location>
        <begin position="1"/>
        <end position="19"/>
    </location>
</feature>
<comment type="similarity">
    <text evidence="1 5">Belongs to the peptidase S8 family.</text>
</comment>
<dbReference type="Gene3D" id="3.40.50.200">
    <property type="entry name" value="Peptidase S8/S53 domain"/>
    <property type="match status" value="1"/>
</dbReference>
<evidence type="ECO:0000313" key="10">
    <source>
        <dbReference type="Proteomes" id="UP000239209"/>
    </source>
</evidence>
<dbReference type="SUPFAM" id="SSF52743">
    <property type="entry name" value="Subtilisin-like"/>
    <property type="match status" value="1"/>
</dbReference>
<reference evidence="9 10" key="1">
    <citation type="submission" date="2018-03" db="EMBL/GenBank/DDBJ databases">
        <title>Genomic Encyclopedia of Archaeal and Bacterial Type Strains, Phase II (KMG-II): from individual species to whole genera.</title>
        <authorList>
            <person name="Goeker M."/>
        </authorList>
    </citation>
    <scope>NUCLEOTIDE SEQUENCE [LARGE SCALE GENOMIC DNA]</scope>
    <source>
        <strain evidence="9 10">DSM 45348</strain>
    </source>
</reference>
<dbReference type="EMBL" id="PVZG01000001">
    <property type="protein sequence ID" value="PRY33205.1"/>
    <property type="molecule type" value="Genomic_DNA"/>
</dbReference>
<feature type="active site" description="Charge relay system" evidence="5">
    <location>
        <position position="79"/>
    </location>
</feature>
<dbReference type="PANTHER" id="PTHR43806:SF11">
    <property type="entry name" value="CEREVISIN-RELATED"/>
    <property type="match status" value="1"/>
</dbReference>